<evidence type="ECO:0000313" key="3">
    <source>
        <dbReference type="Proteomes" id="UP000008311"/>
    </source>
</evidence>
<organism evidence="2 3">
    <name type="scientific">Ricinus communis</name>
    <name type="common">Castor bean</name>
    <dbReference type="NCBI Taxonomy" id="3988"/>
    <lineage>
        <taxon>Eukaryota</taxon>
        <taxon>Viridiplantae</taxon>
        <taxon>Streptophyta</taxon>
        <taxon>Embryophyta</taxon>
        <taxon>Tracheophyta</taxon>
        <taxon>Spermatophyta</taxon>
        <taxon>Magnoliopsida</taxon>
        <taxon>eudicotyledons</taxon>
        <taxon>Gunneridae</taxon>
        <taxon>Pentapetalae</taxon>
        <taxon>rosids</taxon>
        <taxon>fabids</taxon>
        <taxon>Malpighiales</taxon>
        <taxon>Euphorbiaceae</taxon>
        <taxon>Acalyphoideae</taxon>
        <taxon>Acalypheae</taxon>
        <taxon>Ricinus</taxon>
    </lineage>
</organism>
<evidence type="ECO:0000313" key="2">
    <source>
        <dbReference type="EMBL" id="EEF40298.1"/>
    </source>
</evidence>
<protein>
    <submittedName>
        <fullName evidence="2">Uncharacterized protein</fullName>
    </submittedName>
</protein>
<dbReference type="EMBL" id="EQ973887">
    <property type="protein sequence ID" value="EEF40298.1"/>
    <property type="molecule type" value="Genomic_DNA"/>
</dbReference>
<dbReference type="InParanoid" id="B9S7Y2"/>
<dbReference type="AlphaFoldDB" id="B9S7Y2"/>
<name>B9S7Y2_RICCO</name>
<proteinExistence type="predicted"/>
<accession>B9S7Y2</accession>
<feature type="region of interest" description="Disordered" evidence="1">
    <location>
        <begin position="35"/>
        <end position="58"/>
    </location>
</feature>
<reference evidence="3" key="1">
    <citation type="journal article" date="2010" name="Nat. Biotechnol.">
        <title>Draft genome sequence of the oilseed species Ricinus communis.</title>
        <authorList>
            <person name="Chan A.P."/>
            <person name="Crabtree J."/>
            <person name="Zhao Q."/>
            <person name="Lorenzi H."/>
            <person name="Orvis J."/>
            <person name="Puiu D."/>
            <person name="Melake-Berhan A."/>
            <person name="Jones K.M."/>
            <person name="Redman J."/>
            <person name="Chen G."/>
            <person name="Cahoon E.B."/>
            <person name="Gedil M."/>
            <person name="Stanke M."/>
            <person name="Haas B.J."/>
            <person name="Wortman J.R."/>
            <person name="Fraser-Liggett C.M."/>
            <person name="Ravel J."/>
            <person name="Rabinowicz P.D."/>
        </authorList>
    </citation>
    <scope>NUCLEOTIDE SEQUENCE [LARGE SCALE GENOMIC DNA]</scope>
    <source>
        <strain evidence="3">cv. Hale</strain>
    </source>
</reference>
<evidence type="ECO:0000256" key="1">
    <source>
        <dbReference type="SAM" id="MobiDB-lite"/>
    </source>
</evidence>
<gene>
    <name evidence="2" type="ORF">RCOM_1382760</name>
</gene>
<dbReference type="Proteomes" id="UP000008311">
    <property type="component" value="Unassembled WGS sequence"/>
</dbReference>
<keyword evidence="3" id="KW-1185">Reference proteome</keyword>
<sequence>MEQSSLSSCIDFSDKSKPIYKQAIATVPAQQLLSENSRRVSNQHEQSKGFQFSGRGNI</sequence>